<evidence type="ECO:0000313" key="3">
    <source>
        <dbReference type="EMBL" id="KAJ1174759.1"/>
    </source>
</evidence>
<feature type="signal peptide" evidence="2">
    <location>
        <begin position="1"/>
        <end position="25"/>
    </location>
</feature>
<feature type="region of interest" description="Disordered" evidence="1">
    <location>
        <begin position="30"/>
        <end position="79"/>
    </location>
</feature>
<feature type="region of interest" description="Disordered" evidence="1">
    <location>
        <begin position="200"/>
        <end position="224"/>
    </location>
</feature>
<protein>
    <recommendedName>
        <fullName evidence="5">Secreted protein</fullName>
    </recommendedName>
</protein>
<reference evidence="3" key="1">
    <citation type="journal article" date="2022" name="bioRxiv">
        <title>Sequencing and chromosome-scale assembly of the giantPleurodeles waltlgenome.</title>
        <authorList>
            <person name="Brown T."/>
            <person name="Elewa A."/>
            <person name="Iarovenko S."/>
            <person name="Subramanian E."/>
            <person name="Araus A.J."/>
            <person name="Petzold A."/>
            <person name="Susuki M."/>
            <person name="Suzuki K.-i.T."/>
            <person name="Hayashi T."/>
            <person name="Toyoda A."/>
            <person name="Oliveira C."/>
            <person name="Osipova E."/>
            <person name="Leigh N.D."/>
            <person name="Simon A."/>
            <person name="Yun M.H."/>
        </authorList>
    </citation>
    <scope>NUCLEOTIDE SEQUENCE</scope>
    <source>
        <strain evidence="3">20211129_DDA</strain>
        <tissue evidence="3">Liver</tissue>
    </source>
</reference>
<proteinExistence type="predicted"/>
<name>A0AAV7TFI6_PLEWA</name>
<feature type="compositionally biased region" description="Pro residues" evidence="1">
    <location>
        <begin position="54"/>
        <end position="66"/>
    </location>
</feature>
<evidence type="ECO:0000256" key="2">
    <source>
        <dbReference type="SAM" id="SignalP"/>
    </source>
</evidence>
<comment type="caution">
    <text evidence="3">The sequence shown here is derived from an EMBL/GenBank/DDBJ whole genome shotgun (WGS) entry which is preliminary data.</text>
</comment>
<feature type="chain" id="PRO_5043417588" description="Secreted protein" evidence="2">
    <location>
        <begin position="26"/>
        <end position="224"/>
    </location>
</feature>
<accession>A0AAV7TFI6</accession>
<organism evidence="3 4">
    <name type="scientific">Pleurodeles waltl</name>
    <name type="common">Iberian ribbed newt</name>
    <dbReference type="NCBI Taxonomy" id="8319"/>
    <lineage>
        <taxon>Eukaryota</taxon>
        <taxon>Metazoa</taxon>
        <taxon>Chordata</taxon>
        <taxon>Craniata</taxon>
        <taxon>Vertebrata</taxon>
        <taxon>Euteleostomi</taxon>
        <taxon>Amphibia</taxon>
        <taxon>Batrachia</taxon>
        <taxon>Caudata</taxon>
        <taxon>Salamandroidea</taxon>
        <taxon>Salamandridae</taxon>
        <taxon>Pleurodelinae</taxon>
        <taxon>Pleurodeles</taxon>
    </lineage>
</organism>
<evidence type="ECO:0000313" key="4">
    <source>
        <dbReference type="Proteomes" id="UP001066276"/>
    </source>
</evidence>
<dbReference type="AlphaFoldDB" id="A0AAV7TFI6"/>
<gene>
    <name evidence="3" type="ORF">NDU88_000051</name>
</gene>
<evidence type="ECO:0008006" key="5">
    <source>
        <dbReference type="Google" id="ProtNLM"/>
    </source>
</evidence>
<keyword evidence="2" id="KW-0732">Signal</keyword>
<keyword evidence="4" id="KW-1185">Reference proteome</keyword>
<dbReference type="Proteomes" id="UP001066276">
    <property type="component" value="Chromosome 3_2"/>
</dbReference>
<dbReference type="EMBL" id="JANPWB010000006">
    <property type="protein sequence ID" value="KAJ1174759.1"/>
    <property type="molecule type" value="Genomic_DNA"/>
</dbReference>
<evidence type="ECO:0000256" key="1">
    <source>
        <dbReference type="SAM" id="MobiDB-lite"/>
    </source>
</evidence>
<sequence>MAWSFYMVVFWWDARLLWLPKLLSASHTQSAAGGEQSRGAQAQHPGRPKRPLFPGRPVPIPSPRPQPARTRSFSQRESPLTRRPLCLVVRSRPTQSQSHPGFFFFLGSYQLLKCSKHPPPVQPLGSGCYCPAAGWQISALSFPVAPLRSRASKRCPRDRGLPRLAARVVEGPLRFLLASPGNAALPHCCRALGDPLPAGPGLQVPGARSNSRAPDGVVQSGEPC</sequence>